<accession>A0ABT5DR49</accession>
<protein>
    <recommendedName>
        <fullName evidence="4">PH domain-containing protein</fullName>
    </recommendedName>
</protein>
<keyword evidence="1" id="KW-1133">Transmembrane helix</keyword>
<keyword evidence="3" id="KW-1185">Reference proteome</keyword>
<feature type="transmembrane region" description="Helical" evidence="1">
    <location>
        <begin position="52"/>
        <end position="75"/>
    </location>
</feature>
<evidence type="ECO:0000313" key="2">
    <source>
        <dbReference type="EMBL" id="MDC0716074.1"/>
    </source>
</evidence>
<evidence type="ECO:0008006" key="4">
    <source>
        <dbReference type="Google" id="ProtNLM"/>
    </source>
</evidence>
<name>A0ABT5DR49_9BACT</name>
<feature type="transmembrane region" description="Helical" evidence="1">
    <location>
        <begin position="20"/>
        <end position="40"/>
    </location>
</feature>
<reference evidence="2 3" key="1">
    <citation type="submission" date="2022-11" db="EMBL/GenBank/DDBJ databases">
        <title>Minimal conservation of predation-associated metabolite biosynthetic gene clusters underscores biosynthetic potential of Myxococcota including descriptions for ten novel species: Archangium lansinium sp. nov., Myxococcus landrumus sp. nov., Nannocystis bai.</title>
        <authorList>
            <person name="Ahearne A."/>
            <person name="Stevens C."/>
            <person name="Dowd S."/>
        </authorList>
    </citation>
    <scope>NUCLEOTIDE SEQUENCE [LARGE SCALE GENOMIC DNA]</scope>
    <source>
        <strain evidence="2 3">BB15-2</strain>
    </source>
</reference>
<organism evidence="2 3">
    <name type="scientific">Nannocystis bainbridge</name>
    <dbReference type="NCBI Taxonomy" id="2995303"/>
    <lineage>
        <taxon>Bacteria</taxon>
        <taxon>Pseudomonadati</taxon>
        <taxon>Myxococcota</taxon>
        <taxon>Polyangia</taxon>
        <taxon>Nannocystales</taxon>
        <taxon>Nannocystaceae</taxon>
        <taxon>Nannocystis</taxon>
    </lineage>
</organism>
<gene>
    <name evidence="2" type="ORF">POL25_04160</name>
</gene>
<dbReference type="EMBL" id="JAQNDL010000001">
    <property type="protein sequence ID" value="MDC0716074.1"/>
    <property type="molecule type" value="Genomic_DNA"/>
</dbReference>
<proteinExistence type="predicted"/>
<sequence length="172" mass="18571">MTELATTSPRVLTLHPQRGSTSVVFMLVGLVLVPLIFVSVGKFFAEPSIRNLFGTLITAGFCAAFGGLGLATWVLRVEVALVGDEVVLTYHRLRRAPERRTLRRAAITDVAVETDDGTARIVIVLGEERHPLTSTSTTDDLISRAVALREFLGLADAQAGGASEEHVQRDMS</sequence>
<comment type="caution">
    <text evidence="2">The sequence shown here is derived from an EMBL/GenBank/DDBJ whole genome shotgun (WGS) entry which is preliminary data.</text>
</comment>
<dbReference type="Proteomes" id="UP001221686">
    <property type="component" value="Unassembled WGS sequence"/>
</dbReference>
<dbReference type="RefSeq" id="WP_272084524.1">
    <property type="nucleotide sequence ID" value="NZ_JAQNDL010000001.1"/>
</dbReference>
<keyword evidence="1" id="KW-0812">Transmembrane</keyword>
<evidence type="ECO:0000256" key="1">
    <source>
        <dbReference type="SAM" id="Phobius"/>
    </source>
</evidence>
<evidence type="ECO:0000313" key="3">
    <source>
        <dbReference type="Proteomes" id="UP001221686"/>
    </source>
</evidence>
<keyword evidence="1" id="KW-0472">Membrane</keyword>